<protein>
    <submittedName>
        <fullName evidence="1">Uncharacterized protein</fullName>
    </submittedName>
</protein>
<evidence type="ECO:0000313" key="2">
    <source>
        <dbReference type="Proteomes" id="UP001396898"/>
    </source>
</evidence>
<dbReference type="Proteomes" id="UP001396898">
    <property type="component" value="Unassembled WGS sequence"/>
</dbReference>
<comment type="caution">
    <text evidence="1">The sequence shown here is derived from an EMBL/GenBank/DDBJ whole genome shotgun (WGS) entry which is preliminary data.</text>
</comment>
<accession>A0ABR1R2M4</accession>
<keyword evidence="2" id="KW-1185">Reference proteome</keyword>
<gene>
    <name evidence="1" type="ORF">PG991_015547</name>
</gene>
<sequence length="91" mass="10031">MTQTASRLAQEELAAVLEWENGNLSQQMANLNIAISDPVVSILRNCADVKVLLPVTEAWPAACSAEVVRPSQFSISPACLNREDHRNKRDQ</sequence>
<name>A0ABR1R2M4_9PEZI</name>
<proteinExistence type="predicted"/>
<organism evidence="1 2">
    <name type="scientific">Apiospora marii</name>
    <dbReference type="NCBI Taxonomy" id="335849"/>
    <lineage>
        <taxon>Eukaryota</taxon>
        <taxon>Fungi</taxon>
        <taxon>Dikarya</taxon>
        <taxon>Ascomycota</taxon>
        <taxon>Pezizomycotina</taxon>
        <taxon>Sordariomycetes</taxon>
        <taxon>Xylariomycetidae</taxon>
        <taxon>Amphisphaeriales</taxon>
        <taxon>Apiosporaceae</taxon>
        <taxon>Apiospora</taxon>
    </lineage>
</organism>
<evidence type="ECO:0000313" key="1">
    <source>
        <dbReference type="EMBL" id="KAK7996080.1"/>
    </source>
</evidence>
<dbReference type="EMBL" id="JAQQWI010000022">
    <property type="protein sequence ID" value="KAK7996080.1"/>
    <property type="molecule type" value="Genomic_DNA"/>
</dbReference>
<reference evidence="1 2" key="1">
    <citation type="submission" date="2023-01" db="EMBL/GenBank/DDBJ databases">
        <title>Analysis of 21 Apiospora genomes using comparative genomics revels a genus with tremendous synthesis potential of carbohydrate active enzymes and secondary metabolites.</title>
        <authorList>
            <person name="Sorensen T."/>
        </authorList>
    </citation>
    <scope>NUCLEOTIDE SEQUENCE [LARGE SCALE GENOMIC DNA]</scope>
    <source>
        <strain evidence="1 2">CBS 20057</strain>
    </source>
</reference>